<accession>A0A511N2Y5</accession>
<comment type="caution">
    <text evidence="1">The sequence shown here is derived from an EMBL/GenBank/DDBJ whole genome shotgun (WGS) entry which is preliminary data.</text>
</comment>
<protein>
    <submittedName>
        <fullName evidence="1">Uncharacterized protein</fullName>
    </submittedName>
</protein>
<gene>
    <name evidence="1" type="ORF">DC3_28490</name>
</gene>
<sequence length="265" mass="28588">MPVVSGNRVTFPKSTKFYAGEYGTAEGALTHMGLLGDNTSLTLNRQMRRKMDRYPEVVVAETIQSEDVSGNVTVREWTRQNLTWMFGLHNSDTTEVAGGDTAVTDEAITLNTNGVGYLKNPFKSGTTPTVSNAAGGGATNYVANTDYVLIPRDAEGRSMIYRLSGGAIASGATVYVDYTWTAPQYREIVIGNQAAPRYFTCKFEETATNGTKTVTVIHKCRLGMNGAMTLNAPEGKDIPFAINGIYDDTANGGTGALMTVREYEA</sequence>
<dbReference type="AlphaFoldDB" id="A0A511N2Y5"/>
<dbReference type="OrthoDB" id="9767864at2"/>
<keyword evidence="2" id="KW-1185">Reference proteome</keyword>
<reference evidence="1 2" key="1">
    <citation type="submission" date="2019-07" db="EMBL/GenBank/DDBJ databases">
        <title>Whole genome shotgun sequence of Deinococcus cellulosilyticus NBRC 106333.</title>
        <authorList>
            <person name="Hosoyama A."/>
            <person name="Uohara A."/>
            <person name="Ohji S."/>
            <person name="Ichikawa N."/>
        </authorList>
    </citation>
    <scope>NUCLEOTIDE SEQUENCE [LARGE SCALE GENOMIC DNA]</scope>
    <source>
        <strain evidence="1 2">NBRC 106333</strain>
    </source>
</reference>
<dbReference type="EMBL" id="BJXB01000012">
    <property type="protein sequence ID" value="GEM47214.1"/>
    <property type="molecule type" value="Genomic_DNA"/>
</dbReference>
<evidence type="ECO:0000313" key="2">
    <source>
        <dbReference type="Proteomes" id="UP000321306"/>
    </source>
</evidence>
<evidence type="ECO:0000313" key="1">
    <source>
        <dbReference type="EMBL" id="GEM47214.1"/>
    </source>
</evidence>
<dbReference type="Proteomes" id="UP000321306">
    <property type="component" value="Unassembled WGS sequence"/>
</dbReference>
<proteinExistence type="predicted"/>
<organism evidence="1 2">
    <name type="scientific">Deinococcus cellulosilyticus (strain DSM 18568 / NBRC 106333 / KACC 11606 / 5516J-15)</name>
    <dbReference type="NCBI Taxonomy" id="1223518"/>
    <lineage>
        <taxon>Bacteria</taxon>
        <taxon>Thermotogati</taxon>
        <taxon>Deinococcota</taxon>
        <taxon>Deinococci</taxon>
        <taxon>Deinococcales</taxon>
        <taxon>Deinococcaceae</taxon>
        <taxon>Deinococcus</taxon>
    </lineage>
</organism>
<dbReference type="RefSeq" id="WP_146885292.1">
    <property type="nucleotide sequence ID" value="NZ_BJXB01000012.1"/>
</dbReference>
<name>A0A511N2Y5_DEIC1</name>